<evidence type="ECO:0000313" key="2">
    <source>
        <dbReference type="Proteomes" id="UP000287033"/>
    </source>
</evidence>
<gene>
    <name evidence="1" type="ORF">chiPu_0017905</name>
</gene>
<protein>
    <submittedName>
        <fullName evidence="1">Uncharacterized protein</fullName>
    </submittedName>
</protein>
<dbReference type="AlphaFoldDB" id="A0A401RJQ3"/>
<comment type="caution">
    <text evidence="1">The sequence shown here is derived from an EMBL/GenBank/DDBJ whole genome shotgun (WGS) entry which is preliminary data.</text>
</comment>
<sequence length="92" mass="9893">MPDILTAPDILFISLGTDSLDTTGLSTLISCRYPSRAESFISLAHGALATAVTRDLSVGQAPQRGSKKHRRRSSTLSGTEAFDLLAFKRDVN</sequence>
<proteinExistence type="predicted"/>
<keyword evidence="2" id="KW-1185">Reference proteome</keyword>
<name>A0A401RJQ3_CHIPU</name>
<reference evidence="1 2" key="1">
    <citation type="journal article" date="2018" name="Nat. Ecol. Evol.">
        <title>Shark genomes provide insights into elasmobranch evolution and the origin of vertebrates.</title>
        <authorList>
            <person name="Hara Y"/>
            <person name="Yamaguchi K"/>
            <person name="Onimaru K"/>
            <person name="Kadota M"/>
            <person name="Koyanagi M"/>
            <person name="Keeley SD"/>
            <person name="Tatsumi K"/>
            <person name="Tanaka K"/>
            <person name="Motone F"/>
            <person name="Kageyama Y"/>
            <person name="Nozu R"/>
            <person name="Adachi N"/>
            <person name="Nishimura O"/>
            <person name="Nakagawa R"/>
            <person name="Tanegashima C"/>
            <person name="Kiyatake I"/>
            <person name="Matsumoto R"/>
            <person name="Murakumo K"/>
            <person name="Nishida K"/>
            <person name="Terakita A"/>
            <person name="Kuratani S"/>
            <person name="Sato K"/>
            <person name="Hyodo S Kuraku.S."/>
        </authorList>
    </citation>
    <scope>NUCLEOTIDE SEQUENCE [LARGE SCALE GENOMIC DNA]</scope>
</reference>
<dbReference type="EMBL" id="BEZZ01001409">
    <property type="protein sequence ID" value="GCC18357.1"/>
    <property type="molecule type" value="Genomic_DNA"/>
</dbReference>
<dbReference type="Proteomes" id="UP000287033">
    <property type="component" value="Unassembled WGS sequence"/>
</dbReference>
<evidence type="ECO:0000313" key="1">
    <source>
        <dbReference type="EMBL" id="GCC18357.1"/>
    </source>
</evidence>
<organism evidence="1 2">
    <name type="scientific">Chiloscyllium punctatum</name>
    <name type="common">Brownbanded bambooshark</name>
    <name type="synonym">Hemiscyllium punctatum</name>
    <dbReference type="NCBI Taxonomy" id="137246"/>
    <lineage>
        <taxon>Eukaryota</taxon>
        <taxon>Metazoa</taxon>
        <taxon>Chordata</taxon>
        <taxon>Craniata</taxon>
        <taxon>Vertebrata</taxon>
        <taxon>Chondrichthyes</taxon>
        <taxon>Elasmobranchii</taxon>
        <taxon>Galeomorphii</taxon>
        <taxon>Galeoidea</taxon>
        <taxon>Orectolobiformes</taxon>
        <taxon>Hemiscylliidae</taxon>
        <taxon>Chiloscyllium</taxon>
    </lineage>
</organism>
<accession>A0A401RJQ3</accession>